<feature type="transmembrane region" description="Helical" evidence="2">
    <location>
        <begin position="398"/>
        <end position="419"/>
    </location>
</feature>
<name>A0A812K0I8_9DINO</name>
<feature type="transmembrane region" description="Helical" evidence="2">
    <location>
        <begin position="431"/>
        <end position="453"/>
    </location>
</feature>
<feature type="transmembrane region" description="Helical" evidence="2">
    <location>
        <begin position="274"/>
        <end position="301"/>
    </location>
</feature>
<sequence>MGLGASCCAEEDLTEGPKEPPEVVSSYTDPPHSEAEPRAEAAHELSASRVPSKWSRLQHMRHLEVDAEILRGIPLQASLRSLGELWRRSPVDLHEQARLGLYDLSVPVEEFDVFLSHTWMTPGRYKVLSLLFQAGWKHMLLGQSLGVTVAVVLSMQRWLPLPFDLPSDFEELAHLTCPFFPWCLLMAFAGSFLALMLVPYCPSLGGRDPLCFLDVVSIHQVDNELMERGIYGLGGFLRMSRELRVLWSAPYLSRLWCVFELAAYRMANPGGRIVVSPVFVETGVLLTILFTYFVALLFSMITVLQEVARFTVYVISLTPVMLLMHLLRRNNMSKHQLLSDLRHFDLEEAHCRNEFDREFIHRAIVEWYGSKSAFTEYVRGPLREGLLRSSKSTFPLRYLVMVVSVTFCTSLDPLVSSWLCGVDGQLILSEFVASSFGFHVCWFLAMLRILIYLCDRFAAPIYPGMLDYLQTLVIFAVFFVLYYAGQVASRAAYTTSLSLAVVWTCLAVLAAILALSFFAGKRPCSEKGKERTTGPDCQGQAQDRAPVA</sequence>
<protein>
    <submittedName>
        <fullName evidence="3">Pus1 protein</fullName>
    </submittedName>
</protein>
<proteinExistence type="predicted"/>
<gene>
    <name evidence="3" type="primary">Pus1</name>
    <name evidence="3" type="ORF">SNAT2548_LOCUS7784</name>
</gene>
<dbReference type="OrthoDB" id="422589at2759"/>
<organism evidence="3 4">
    <name type="scientific">Symbiodinium natans</name>
    <dbReference type="NCBI Taxonomy" id="878477"/>
    <lineage>
        <taxon>Eukaryota</taxon>
        <taxon>Sar</taxon>
        <taxon>Alveolata</taxon>
        <taxon>Dinophyceae</taxon>
        <taxon>Suessiales</taxon>
        <taxon>Symbiodiniaceae</taxon>
        <taxon>Symbiodinium</taxon>
    </lineage>
</organism>
<accession>A0A812K0I8</accession>
<feature type="transmembrane region" description="Helical" evidence="2">
    <location>
        <begin position="497"/>
        <end position="519"/>
    </location>
</feature>
<evidence type="ECO:0000313" key="4">
    <source>
        <dbReference type="Proteomes" id="UP000604046"/>
    </source>
</evidence>
<dbReference type="AlphaFoldDB" id="A0A812K0I8"/>
<keyword evidence="2" id="KW-0472">Membrane</keyword>
<keyword evidence="2" id="KW-0812">Transmembrane</keyword>
<feature type="transmembrane region" description="Helical" evidence="2">
    <location>
        <begin position="307"/>
        <end position="327"/>
    </location>
</feature>
<dbReference type="EMBL" id="CAJNDS010000557">
    <property type="protein sequence ID" value="CAE7217870.1"/>
    <property type="molecule type" value="Genomic_DNA"/>
</dbReference>
<feature type="region of interest" description="Disordered" evidence="1">
    <location>
        <begin position="1"/>
        <end position="45"/>
    </location>
</feature>
<reference evidence="3" key="1">
    <citation type="submission" date="2021-02" db="EMBL/GenBank/DDBJ databases">
        <authorList>
            <person name="Dougan E. K."/>
            <person name="Rhodes N."/>
            <person name="Thang M."/>
            <person name="Chan C."/>
        </authorList>
    </citation>
    <scope>NUCLEOTIDE SEQUENCE</scope>
</reference>
<feature type="transmembrane region" description="Helical" evidence="2">
    <location>
        <begin position="140"/>
        <end position="159"/>
    </location>
</feature>
<evidence type="ECO:0000256" key="2">
    <source>
        <dbReference type="SAM" id="Phobius"/>
    </source>
</evidence>
<feature type="compositionally biased region" description="Basic and acidic residues" evidence="1">
    <location>
        <begin position="31"/>
        <end position="43"/>
    </location>
</feature>
<keyword evidence="2" id="KW-1133">Transmembrane helix</keyword>
<feature type="transmembrane region" description="Helical" evidence="2">
    <location>
        <begin position="179"/>
        <end position="198"/>
    </location>
</feature>
<feature type="region of interest" description="Disordered" evidence="1">
    <location>
        <begin position="525"/>
        <end position="548"/>
    </location>
</feature>
<evidence type="ECO:0000313" key="3">
    <source>
        <dbReference type="EMBL" id="CAE7217870.1"/>
    </source>
</evidence>
<comment type="caution">
    <text evidence="3">The sequence shown here is derived from an EMBL/GenBank/DDBJ whole genome shotgun (WGS) entry which is preliminary data.</text>
</comment>
<feature type="transmembrane region" description="Helical" evidence="2">
    <location>
        <begin position="465"/>
        <end position="485"/>
    </location>
</feature>
<keyword evidence="4" id="KW-1185">Reference proteome</keyword>
<dbReference type="Proteomes" id="UP000604046">
    <property type="component" value="Unassembled WGS sequence"/>
</dbReference>
<evidence type="ECO:0000256" key="1">
    <source>
        <dbReference type="SAM" id="MobiDB-lite"/>
    </source>
</evidence>